<organism evidence="3 4">
    <name type="scientific">Derxia gummosa DSM 723</name>
    <dbReference type="NCBI Taxonomy" id="1121388"/>
    <lineage>
        <taxon>Bacteria</taxon>
        <taxon>Pseudomonadati</taxon>
        <taxon>Pseudomonadota</taxon>
        <taxon>Betaproteobacteria</taxon>
        <taxon>Burkholderiales</taxon>
        <taxon>Alcaligenaceae</taxon>
        <taxon>Derxia</taxon>
    </lineage>
</organism>
<protein>
    <submittedName>
        <fullName evidence="4">Exosortase C-terminal domain/associated protein EpsI</fullName>
    </submittedName>
</protein>
<keyword evidence="1" id="KW-1133">Transmembrane helix</keyword>
<dbReference type="NCBIfam" id="TIGR02914">
    <property type="entry name" value="EpsI_fam"/>
    <property type="match status" value="1"/>
</dbReference>
<dbReference type="InterPro" id="IPR014263">
    <property type="entry name" value="Methanolan_biosynth_EpsI"/>
</dbReference>
<reference evidence="4" key="2">
    <citation type="journal article" date="2006" name="BMC Biol.">
        <title>Exopolysaccharide-associated protein sorting in environmental organisms: the PEP-CTERM/EpsH system. Application of a novel phylogenetic profiling heuristic.</title>
        <authorList>
            <person name="Haft D.H."/>
            <person name="Paulsen I.T."/>
            <person name="Ward N."/>
            <person name="Selengut J.D."/>
        </authorList>
    </citation>
    <scope>NUCLEOTIDE SEQUENCE</scope>
</reference>
<gene>
    <name evidence="4" type="primary">epsI</name>
</gene>
<evidence type="ECO:0000256" key="1">
    <source>
        <dbReference type="SAM" id="Phobius"/>
    </source>
</evidence>
<keyword evidence="1" id="KW-0472">Membrane</keyword>
<keyword evidence="3" id="KW-1185">Reference proteome</keyword>
<keyword evidence="1" id="KW-0812">Transmembrane</keyword>
<evidence type="ECO:0000259" key="2">
    <source>
        <dbReference type="Pfam" id="PF11984"/>
    </source>
</evidence>
<reference evidence="4" key="1">
    <citation type="journal article" date="2003" name="Microbiology">
        <title>Genes involved in the synthesis of the exopolysaccharide methanolan by the obligate methylotroph Methylobacillus sp strain 12S.</title>
        <authorList>
            <person name="Yoshida T."/>
            <person name="Ayabe Y."/>
            <person name="Yasunaga M."/>
            <person name="Usami Y."/>
            <person name="Habe H."/>
            <person name="Nojiri H."/>
            <person name="Omori T."/>
        </authorList>
    </citation>
    <scope>NUCLEOTIDE SEQUENCE</scope>
</reference>
<sequence length="244" mass="26712">MRQSDGTLQAFDLRVIAAIVVLVLLSIYLSRRLVPGNLQSVDVVDIEAAAPRSFGDWVVINTSLDNPMLNVGGNSTDSPYDQTLYRAYRNGRGQVIQLAIAWGRNQRQEIKIHRPELCYEAQGLHVSAVRSVAFPVIDSVGHPLPILGKFLVGSDQTGAQRQLVGYWIRIGRIFSESALETRLHLITEGLAGRIPDGVLVRASIQVPDPSEDDEAEAEIKAFLSQLIEAMPVGMREIAVGKGMS</sequence>
<accession>A0A8B6XCA6</accession>
<dbReference type="Proteomes" id="UP000675920">
    <property type="component" value="Unplaced"/>
</dbReference>
<feature type="transmembrane region" description="Helical" evidence="1">
    <location>
        <begin position="12"/>
        <end position="30"/>
    </location>
</feature>
<dbReference type="RefSeq" id="WP_169732470.1">
    <property type="nucleotide sequence ID" value="NZ_AXWS01000004.1"/>
</dbReference>
<feature type="domain" description="Methanolan biosynthesis EpsI" evidence="2">
    <location>
        <begin position="18"/>
        <end position="231"/>
    </location>
</feature>
<evidence type="ECO:0000313" key="4">
    <source>
        <dbReference type="RefSeq" id="WP_169732470.1"/>
    </source>
</evidence>
<proteinExistence type="predicted"/>
<dbReference type="Pfam" id="PF11984">
    <property type="entry name" value="DUF3485"/>
    <property type="match status" value="1"/>
</dbReference>
<reference evidence="4" key="3">
    <citation type="submission" date="2025-08" db="UniProtKB">
        <authorList>
            <consortium name="RefSeq"/>
        </authorList>
    </citation>
    <scope>IDENTIFICATION</scope>
</reference>
<evidence type="ECO:0000313" key="3">
    <source>
        <dbReference type="Proteomes" id="UP000675920"/>
    </source>
</evidence>
<dbReference type="AlphaFoldDB" id="A0A8B6XCA6"/>
<name>A0A8B6XCA6_9BURK</name>